<dbReference type="Pfam" id="PF04977">
    <property type="entry name" value="DivIC"/>
    <property type="match status" value="1"/>
</dbReference>
<dbReference type="Proteomes" id="UP000199051">
    <property type="component" value="Unassembled WGS sequence"/>
</dbReference>
<feature type="region of interest" description="Disordered" evidence="1">
    <location>
        <begin position="138"/>
        <end position="158"/>
    </location>
</feature>
<keyword evidence="3" id="KW-1185">Reference proteome</keyword>
<name>A0A1H9UPY5_9PSEU</name>
<evidence type="ECO:0000313" key="2">
    <source>
        <dbReference type="EMBL" id="SES11073.1"/>
    </source>
</evidence>
<evidence type="ECO:0000313" key="3">
    <source>
        <dbReference type="Proteomes" id="UP000199051"/>
    </source>
</evidence>
<evidence type="ECO:0000256" key="1">
    <source>
        <dbReference type="SAM" id="MobiDB-lite"/>
    </source>
</evidence>
<dbReference type="EMBL" id="FOGI01000007">
    <property type="protein sequence ID" value="SES11073.1"/>
    <property type="molecule type" value="Genomic_DNA"/>
</dbReference>
<feature type="compositionally biased region" description="Basic and acidic residues" evidence="1">
    <location>
        <begin position="1"/>
        <end position="16"/>
    </location>
</feature>
<protein>
    <submittedName>
        <fullName evidence="2">Septum formation initiator</fullName>
    </submittedName>
</protein>
<accession>A0A1H9UPY5</accession>
<reference evidence="3" key="1">
    <citation type="submission" date="2016-10" db="EMBL/GenBank/DDBJ databases">
        <authorList>
            <person name="Varghese N."/>
            <person name="Submissions S."/>
        </authorList>
    </citation>
    <scope>NUCLEOTIDE SEQUENCE [LARGE SCALE GENOMIC DNA]</scope>
    <source>
        <strain evidence="3">DSM 44260</strain>
    </source>
</reference>
<gene>
    <name evidence="2" type="ORF">SAMN04487818_107377</name>
</gene>
<dbReference type="AlphaFoldDB" id="A0A1H9UPY5"/>
<dbReference type="InterPro" id="IPR007060">
    <property type="entry name" value="FtsL/DivIC"/>
</dbReference>
<feature type="region of interest" description="Disordered" evidence="1">
    <location>
        <begin position="1"/>
        <end position="49"/>
    </location>
</feature>
<organism evidence="2 3">
    <name type="scientific">Actinokineospora terrae</name>
    <dbReference type="NCBI Taxonomy" id="155974"/>
    <lineage>
        <taxon>Bacteria</taxon>
        <taxon>Bacillati</taxon>
        <taxon>Actinomycetota</taxon>
        <taxon>Actinomycetes</taxon>
        <taxon>Pseudonocardiales</taxon>
        <taxon>Pseudonocardiaceae</taxon>
        <taxon>Actinokineospora</taxon>
    </lineage>
</organism>
<sequence length="174" mass="19246">MVGRGTERGRGRRDPVARGPARVRRTRPTTTTPAREPQSQPKPRHTRKGILGLATTRRAAVVATVVCALALSIAVPLRNYLSQRSEIEVYEQRHAELVSQVAELNARKERLSDPEQIRAQARERLRYVMPGETPYMVELPSDPATAPGAGQPGHPIPQQAWYEGLWDSVTGAGR</sequence>
<dbReference type="STRING" id="155974.SAMN04487818_107377"/>
<proteinExistence type="predicted"/>